<dbReference type="Pfam" id="PF12740">
    <property type="entry name" value="PETase"/>
    <property type="match status" value="1"/>
</dbReference>
<evidence type="ECO:0000313" key="6">
    <source>
        <dbReference type="Proteomes" id="UP000254326"/>
    </source>
</evidence>
<sequence>MKSYGVFLFFIGIMGLLANPLYAEEKEAMLAGVQTLQVFSPMRKQLLTVDVWYPARQGGVATEVGANKVFEGAPALRDAPMVNGRFPLIVLSHGSGSTVHGMAWLASALARAGYIVAGPNHPRTTSGDSTPEDTPKIWQRTNDLSTLISFLTSQDVWRERVDASRIGALGFSLGGAAVMEIAGARANLADYVSYCDRYPDMADCYWFASGVAYIDQQKVNVPAFDLRDVDQALFEQSNRDARIKMAILVDPSVAQAFDSHSLKQIHIPLSFINLGEPTTVPVSVRTDALVALVPKSSLTYINDAVHFSFLPECREGAVAFLKEVEETDTLCDDGRQRSRFDIHQELVQKIKAELANTL</sequence>
<dbReference type="Gene3D" id="3.40.50.1820">
    <property type="entry name" value="alpha/beta hydrolase"/>
    <property type="match status" value="1"/>
</dbReference>
<dbReference type="InterPro" id="IPR029058">
    <property type="entry name" value="AB_hydrolase_fold"/>
</dbReference>
<accession>A0A370U675</accession>
<reference evidence="5 6" key="1">
    <citation type="submission" date="2018-06" db="EMBL/GenBank/DDBJ databases">
        <title>Marinomonas sp. YLB-05 draft genome sequence.</title>
        <authorList>
            <person name="Yu L."/>
            <person name="Tang X."/>
        </authorList>
    </citation>
    <scope>NUCLEOTIDE SEQUENCE [LARGE SCALE GENOMIC DNA]</scope>
    <source>
        <strain evidence="5 6">YLB-05</strain>
    </source>
</reference>
<dbReference type="InterPro" id="IPR016986">
    <property type="entry name" value="UCP031982_abhydr"/>
</dbReference>
<gene>
    <name evidence="5" type="ORF">DN730_14985</name>
</gene>
<evidence type="ECO:0000313" key="5">
    <source>
        <dbReference type="EMBL" id="RDL43279.1"/>
    </source>
</evidence>
<proteinExistence type="predicted"/>
<keyword evidence="1 5" id="KW-0378">Hydrolase</keyword>
<dbReference type="OrthoDB" id="192696at2"/>
<dbReference type="SUPFAM" id="SSF53474">
    <property type="entry name" value="alpha/beta-Hydrolases"/>
    <property type="match status" value="1"/>
</dbReference>
<organism evidence="5 6">
    <name type="scientific">Marinomonas piezotolerans</name>
    <dbReference type="NCBI Taxonomy" id="2213058"/>
    <lineage>
        <taxon>Bacteria</taxon>
        <taxon>Pseudomonadati</taxon>
        <taxon>Pseudomonadota</taxon>
        <taxon>Gammaproteobacteria</taxon>
        <taxon>Oceanospirillales</taxon>
        <taxon>Oceanospirillaceae</taxon>
        <taxon>Marinomonas</taxon>
    </lineage>
</organism>
<evidence type="ECO:0000259" key="4">
    <source>
        <dbReference type="Pfam" id="PF12740"/>
    </source>
</evidence>
<dbReference type="GO" id="GO:0016042">
    <property type="term" value="P:lipid catabolic process"/>
    <property type="evidence" value="ECO:0007669"/>
    <property type="project" value="UniProtKB-KW"/>
</dbReference>
<dbReference type="RefSeq" id="WP_115468961.1">
    <property type="nucleotide sequence ID" value="NZ_QKRA01000008.1"/>
</dbReference>
<dbReference type="Proteomes" id="UP000254326">
    <property type="component" value="Unassembled WGS sequence"/>
</dbReference>
<evidence type="ECO:0000256" key="3">
    <source>
        <dbReference type="ARBA" id="ARBA00023098"/>
    </source>
</evidence>
<feature type="domain" description="PET hydrolase/cutinase-like" evidence="4">
    <location>
        <begin position="84"/>
        <end position="189"/>
    </location>
</feature>
<dbReference type="InterPro" id="IPR041127">
    <property type="entry name" value="PET_hydrolase/cutinase-like"/>
</dbReference>
<dbReference type="PANTHER" id="PTHR10272:SF0">
    <property type="entry name" value="PLATELET-ACTIVATING FACTOR ACETYLHYDROLASE"/>
    <property type="match status" value="1"/>
</dbReference>
<keyword evidence="3" id="KW-0443">Lipid metabolism</keyword>
<keyword evidence="2" id="KW-0442">Lipid degradation</keyword>
<dbReference type="PANTHER" id="PTHR10272">
    <property type="entry name" value="PLATELET-ACTIVATING FACTOR ACETYLHYDROLASE"/>
    <property type="match status" value="1"/>
</dbReference>
<name>A0A370U675_9GAMM</name>
<dbReference type="PIRSF" id="PIRSF031982">
    <property type="entry name" value="UCP031982_abhydr"/>
    <property type="match status" value="1"/>
</dbReference>
<dbReference type="AlphaFoldDB" id="A0A370U675"/>
<dbReference type="EMBL" id="QKRA01000008">
    <property type="protein sequence ID" value="RDL43279.1"/>
    <property type="molecule type" value="Genomic_DNA"/>
</dbReference>
<evidence type="ECO:0000256" key="2">
    <source>
        <dbReference type="ARBA" id="ARBA00022963"/>
    </source>
</evidence>
<protein>
    <submittedName>
        <fullName evidence="5">Dienelactone hydrolase</fullName>
    </submittedName>
</protein>
<comment type="caution">
    <text evidence="5">The sequence shown here is derived from an EMBL/GenBank/DDBJ whole genome shotgun (WGS) entry which is preliminary data.</text>
</comment>
<keyword evidence="6" id="KW-1185">Reference proteome</keyword>
<dbReference type="GO" id="GO:0003847">
    <property type="term" value="F:1-alkyl-2-acetylglycerophosphocholine esterase activity"/>
    <property type="evidence" value="ECO:0007669"/>
    <property type="project" value="TreeGrafter"/>
</dbReference>
<evidence type="ECO:0000256" key="1">
    <source>
        <dbReference type="ARBA" id="ARBA00022801"/>
    </source>
</evidence>